<reference evidence="2 3" key="1">
    <citation type="submission" date="2018-03" db="EMBL/GenBank/DDBJ databases">
        <title>Genomic Encyclopedia of Archaeal and Bacterial Type Strains, Phase II (KMG-II): from individual species to whole genera.</title>
        <authorList>
            <person name="Goeker M."/>
        </authorList>
    </citation>
    <scope>NUCLEOTIDE SEQUENCE [LARGE SCALE GENOMIC DNA]</scope>
    <source>
        <strain evidence="2 3">ATCC BAA-1496</strain>
    </source>
</reference>
<dbReference type="EMBL" id="PVTI01000020">
    <property type="protein sequence ID" value="PRY56096.1"/>
    <property type="molecule type" value="Genomic_DNA"/>
</dbReference>
<protein>
    <submittedName>
        <fullName evidence="2">Uncharacterized protein</fullName>
    </submittedName>
</protein>
<dbReference type="RefSeq" id="WP_106298213.1">
    <property type="nucleotide sequence ID" value="NZ_PVTI01000020.1"/>
</dbReference>
<feature type="region of interest" description="Disordered" evidence="1">
    <location>
        <begin position="387"/>
        <end position="423"/>
    </location>
</feature>
<evidence type="ECO:0000313" key="3">
    <source>
        <dbReference type="Proteomes" id="UP000237822"/>
    </source>
</evidence>
<evidence type="ECO:0000256" key="1">
    <source>
        <dbReference type="SAM" id="MobiDB-lite"/>
    </source>
</evidence>
<gene>
    <name evidence="2" type="ORF">BCF74_12045</name>
</gene>
<proteinExistence type="predicted"/>
<dbReference type="Proteomes" id="UP000237822">
    <property type="component" value="Unassembled WGS sequence"/>
</dbReference>
<dbReference type="OrthoDB" id="4862507at2"/>
<dbReference type="AlphaFoldDB" id="A0A2T0UDT0"/>
<name>A0A2T0UDT0_9MICO</name>
<organism evidence="2 3">
    <name type="scientific">Knoellia remsis</name>
    <dbReference type="NCBI Taxonomy" id="407159"/>
    <lineage>
        <taxon>Bacteria</taxon>
        <taxon>Bacillati</taxon>
        <taxon>Actinomycetota</taxon>
        <taxon>Actinomycetes</taxon>
        <taxon>Micrococcales</taxon>
        <taxon>Intrasporangiaceae</taxon>
        <taxon>Knoellia</taxon>
    </lineage>
</organism>
<feature type="compositionally biased region" description="Polar residues" evidence="1">
    <location>
        <begin position="390"/>
        <end position="410"/>
    </location>
</feature>
<evidence type="ECO:0000313" key="2">
    <source>
        <dbReference type="EMBL" id="PRY56096.1"/>
    </source>
</evidence>
<comment type="caution">
    <text evidence="2">The sequence shown here is derived from an EMBL/GenBank/DDBJ whole genome shotgun (WGS) entry which is preliminary data.</text>
</comment>
<sequence length="423" mass="45212">MIGQVLPQIEGDYTSAMAPADALSTGAARLSSINATLVGIKAGSSWESPAGEAFADAVRESPPLLDALIDRYRGAATAIRALADVLVETQVEARRAEELRSGAWFTYQSLEDRLVALAGQEPETSELSRLQIEQVDWMNRATERHRRAWDRFTEADERCAVALRRLADDILDDSATYTALAKMQNYSEEIASIPSVFRRGPVAALTTTGDVMGTVSDAALLIFYSEGSWKKVGVNVAARAASYGAGRLTVGSQLGARPFSRVADQSRGYVGDRQLTFGYRVGASIREGVHTAYPKISKGLDPKYSPERMIVALTPPAMPAFKGMSWGQKAAAAKTYAVTQARYQADKTFLDGWRAATAGGTTAQRMYVAGVTLERVEPKLTSAANAALTPKSSECASTPDLSLSACQSGTGEVEGGAQPTPRP</sequence>
<accession>A0A2T0UDT0</accession>
<keyword evidence="3" id="KW-1185">Reference proteome</keyword>